<protein>
    <submittedName>
        <fullName evidence="1">Uncharacterized protein</fullName>
    </submittedName>
</protein>
<dbReference type="EMBL" id="JBHRSX010000013">
    <property type="protein sequence ID" value="MFC3201050.1"/>
    <property type="molecule type" value="Genomic_DNA"/>
</dbReference>
<organism evidence="1 2">
    <name type="scientific">Alteromonas oceani</name>
    <dbReference type="NCBI Taxonomy" id="2071609"/>
    <lineage>
        <taxon>Bacteria</taxon>
        <taxon>Pseudomonadati</taxon>
        <taxon>Pseudomonadota</taxon>
        <taxon>Gammaproteobacteria</taxon>
        <taxon>Alteromonadales</taxon>
        <taxon>Alteromonadaceae</taxon>
        <taxon>Alteromonas/Salinimonas group</taxon>
        <taxon>Alteromonas</taxon>
    </lineage>
</organism>
<accession>A0ABV7JSH6</accession>
<dbReference type="RefSeq" id="WP_123324248.1">
    <property type="nucleotide sequence ID" value="NZ_JBHRSX010000013.1"/>
</dbReference>
<sequence length="83" mass="9412">MSSKFCLVPDNAEHNAQLENCQAMHDEASVFDDERINNGELNCLRANLVSLRETALNFAKVTAWLTCKFYPSEYTDAKGLRLK</sequence>
<proteinExistence type="predicted"/>
<name>A0ABV7JSH6_9ALTE</name>
<dbReference type="Proteomes" id="UP001595477">
    <property type="component" value="Unassembled WGS sequence"/>
</dbReference>
<keyword evidence="2" id="KW-1185">Reference proteome</keyword>
<evidence type="ECO:0000313" key="1">
    <source>
        <dbReference type="EMBL" id="MFC3201050.1"/>
    </source>
</evidence>
<comment type="caution">
    <text evidence="1">The sequence shown here is derived from an EMBL/GenBank/DDBJ whole genome shotgun (WGS) entry which is preliminary data.</text>
</comment>
<gene>
    <name evidence="1" type="ORF">ACFOEW_04335</name>
</gene>
<evidence type="ECO:0000313" key="2">
    <source>
        <dbReference type="Proteomes" id="UP001595477"/>
    </source>
</evidence>
<reference evidence="2" key="1">
    <citation type="journal article" date="2019" name="Int. J. Syst. Evol. Microbiol.">
        <title>The Global Catalogue of Microorganisms (GCM) 10K type strain sequencing project: providing services to taxonomists for standard genome sequencing and annotation.</title>
        <authorList>
            <consortium name="The Broad Institute Genomics Platform"/>
            <consortium name="The Broad Institute Genome Sequencing Center for Infectious Disease"/>
            <person name="Wu L."/>
            <person name="Ma J."/>
        </authorList>
    </citation>
    <scope>NUCLEOTIDE SEQUENCE [LARGE SCALE GENOMIC DNA]</scope>
    <source>
        <strain evidence="2">KCTC 52449</strain>
    </source>
</reference>